<dbReference type="AlphaFoldDB" id="A0AAE6BPS4"/>
<gene>
    <name evidence="1" type="ORF">CFBP6624_17595</name>
</gene>
<dbReference type="RefSeq" id="WP_137086700.1">
    <property type="nucleotide sequence ID" value="NZ_CP039908.1"/>
</dbReference>
<organism evidence="1 2">
    <name type="scientific">Agrobacterium tumefaciens</name>
    <dbReference type="NCBI Taxonomy" id="358"/>
    <lineage>
        <taxon>Bacteria</taxon>
        <taxon>Pseudomonadati</taxon>
        <taxon>Pseudomonadota</taxon>
        <taxon>Alphaproteobacteria</taxon>
        <taxon>Hyphomicrobiales</taxon>
        <taxon>Rhizobiaceae</taxon>
        <taxon>Rhizobium/Agrobacterium group</taxon>
        <taxon>Agrobacterium</taxon>
        <taxon>Agrobacterium tumefaciens complex</taxon>
    </lineage>
</organism>
<protein>
    <submittedName>
        <fullName evidence="1">Uncharacterized protein</fullName>
    </submittedName>
</protein>
<proteinExistence type="predicted"/>
<evidence type="ECO:0000313" key="2">
    <source>
        <dbReference type="Proteomes" id="UP000298646"/>
    </source>
</evidence>
<evidence type="ECO:0000313" key="1">
    <source>
        <dbReference type="EMBL" id="QCM02032.1"/>
    </source>
</evidence>
<dbReference type="Proteomes" id="UP000298646">
    <property type="component" value="Chromosome linear"/>
</dbReference>
<reference evidence="1 2" key="1">
    <citation type="submission" date="2019-04" db="EMBL/GenBank/DDBJ databases">
        <title>Complete genome sequence of Agrobacterium tumefaciens CFBP6624.</title>
        <authorList>
            <person name="Haryono M."/>
            <person name="Lin Y.-C."/>
            <person name="Lai E.-M."/>
            <person name="Kuo C.-H."/>
        </authorList>
    </citation>
    <scope>NUCLEOTIDE SEQUENCE [LARGE SCALE GENOMIC DNA]</scope>
    <source>
        <strain evidence="1 2">CFBP6624</strain>
    </source>
</reference>
<accession>A0AAE6BPS4</accession>
<name>A0AAE6BPS4_AGRTU</name>
<dbReference type="EMBL" id="CP039908">
    <property type="protein sequence ID" value="QCM02032.1"/>
    <property type="molecule type" value="Genomic_DNA"/>
</dbReference>
<sequence>MKKEEYQNQPWFRPIKGAQRDLIKAVGGLDRVASLLGRSVGQIGRYNNWHDPDLMAQWEIIVLETDLGRPVVSRTMAVLTGASVLDPTGEARGRDCLHSGSAKLMAEHAEFFAAYSEAASDGQFSDREMLEMLPKAEDVRRSADSLVAKIHRMLAKAISKGGEE</sequence>